<dbReference type="InParanoid" id="A0A369JXD8"/>
<comment type="caution">
    <text evidence="2">The sequence shown here is derived from an EMBL/GenBank/DDBJ whole genome shotgun (WGS) entry which is preliminary data.</text>
</comment>
<dbReference type="Proteomes" id="UP000076154">
    <property type="component" value="Unassembled WGS sequence"/>
</dbReference>
<keyword evidence="1" id="KW-1133">Transmembrane helix</keyword>
<gene>
    <name evidence="2" type="ORF">Hypma_005112</name>
</gene>
<feature type="transmembrane region" description="Helical" evidence="1">
    <location>
        <begin position="38"/>
        <end position="60"/>
    </location>
</feature>
<dbReference type="EMBL" id="LUEZ02000021">
    <property type="protein sequence ID" value="RDB26991.1"/>
    <property type="molecule type" value="Genomic_DNA"/>
</dbReference>
<organism evidence="2 3">
    <name type="scientific">Hypsizygus marmoreus</name>
    <name type="common">White beech mushroom</name>
    <name type="synonym">Agaricus marmoreus</name>
    <dbReference type="NCBI Taxonomy" id="39966"/>
    <lineage>
        <taxon>Eukaryota</taxon>
        <taxon>Fungi</taxon>
        <taxon>Dikarya</taxon>
        <taxon>Basidiomycota</taxon>
        <taxon>Agaricomycotina</taxon>
        <taxon>Agaricomycetes</taxon>
        <taxon>Agaricomycetidae</taxon>
        <taxon>Agaricales</taxon>
        <taxon>Tricholomatineae</taxon>
        <taxon>Lyophyllaceae</taxon>
        <taxon>Hypsizygus</taxon>
    </lineage>
</organism>
<protein>
    <submittedName>
        <fullName evidence="2">Uncharacterized protein</fullName>
    </submittedName>
</protein>
<feature type="transmembrane region" description="Helical" evidence="1">
    <location>
        <begin position="66"/>
        <end position="84"/>
    </location>
</feature>
<evidence type="ECO:0000313" key="3">
    <source>
        <dbReference type="Proteomes" id="UP000076154"/>
    </source>
</evidence>
<keyword evidence="1" id="KW-0812">Transmembrane</keyword>
<proteinExistence type="predicted"/>
<keyword evidence="3" id="KW-1185">Reference proteome</keyword>
<evidence type="ECO:0000313" key="2">
    <source>
        <dbReference type="EMBL" id="RDB26991.1"/>
    </source>
</evidence>
<dbReference type="OrthoDB" id="3365917at2759"/>
<keyword evidence="1" id="KW-0472">Membrane</keyword>
<accession>A0A369JXD8</accession>
<dbReference type="AlphaFoldDB" id="A0A369JXD8"/>
<reference evidence="2" key="1">
    <citation type="submission" date="2018-04" db="EMBL/GenBank/DDBJ databases">
        <title>Whole genome sequencing of Hypsizygus marmoreus.</title>
        <authorList>
            <person name="Choi I.-G."/>
            <person name="Min B."/>
            <person name="Kim J.-G."/>
            <person name="Kim S."/>
            <person name="Oh Y.-L."/>
            <person name="Kong W.-S."/>
            <person name="Park H."/>
            <person name="Jeong J."/>
            <person name="Song E.-S."/>
        </authorList>
    </citation>
    <scope>NUCLEOTIDE SEQUENCE [LARGE SCALE GENOMIC DNA]</scope>
    <source>
        <strain evidence="2">51987-8</strain>
    </source>
</reference>
<evidence type="ECO:0000256" key="1">
    <source>
        <dbReference type="SAM" id="Phobius"/>
    </source>
</evidence>
<sequence length="156" mass="17787">MPTDKPEQVVQHYHASMIALSLDGYSIAAVYKAQGTRVIRLLVAVALGILACTDQAIRLACWRSSMFFFERPLYLVVSAIWWNFKTKSFAVGYSPISTLRGLPFPPTGSTSLLFNQLPIKSNHFQGITTRYLNELHDWSSLSFLSKPQLIFMKRWR</sequence>
<name>A0A369JXD8_HYPMA</name>